<comment type="subcellular location">
    <subcellularLocation>
        <location evidence="1">Cell membrane</location>
        <topology evidence="1">Multi-pass membrane protein</topology>
    </subcellularLocation>
</comment>
<evidence type="ECO:0000256" key="7">
    <source>
        <dbReference type="ARBA" id="ARBA00023136"/>
    </source>
</evidence>
<dbReference type="PANTHER" id="PTHR36838:SF1">
    <property type="entry name" value="SLR1864 PROTEIN"/>
    <property type="match status" value="1"/>
</dbReference>
<dbReference type="GO" id="GO:0005886">
    <property type="term" value="C:plasma membrane"/>
    <property type="evidence" value="ECO:0007669"/>
    <property type="project" value="UniProtKB-SubCell"/>
</dbReference>
<reference evidence="9 10" key="1">
    <citation type="submission" date="2014-02" db="EMBL/GenBank/DDBJ databases">
        <title>The small core and large imbalanced accessory genome model reveals a collaborative survival strategy of Sorangium cellulosum strains in nature.</title>
        <authorList>
            <person name="Han K."/>
            <person name="Peng R."/>
            <person name="Blom J."/>
            <person name="Li Y.-Z."/>
        </authorList>
    </citation>
    <scope>NUCLEOTIDE SEQUENCE [LARGE SCALE GENOMIC DNA]</scope>
    <source>
        <strain evidence="9 10">So0008-312</strain>
    </source>
</reference>
<dbReference type="InterPro" id="IPR004776">
    <property type="entry name" value="Mem_transp_PIN-like"/>
</dbReference>
<evidence type="ECO:0000256" key="1">
    <source>
        <dbReference type="ARBA" id="ARBA00004651"/>
    </source>
</evidence>
<evidence type="ECO:0000256" key="8">
    <source>
        <dbReference type="SAM" id="Phobius"/>
    </source>
</evidence>
<dbReference type="Gene3D" id="1.20.1530.20">
    <property type="match status" value="1"/>
</dbReference>
<keyword evidence="3" id="KW-0813">Transport</keyword>
<keyword evidence="5 8" id="KW-0812">Transmembrane</keyword>
<dbReference type="EMBL" id="JEMA01000264">
    <property type="protein sequence ID" value="KYF72409.1"/>
    <property type="molecule type" value="Genomic_DNA"/>
</dbReference>
<proteinExistence type="inferred from homology"/>
<feature type="transmembrane region" description="Helical" evidence="8">
    <location>
        <begin position="61"/>
        <end position="85"/>
    </location>
</feature>
<feature type="transmembrane region" description="Helical" evidence="8">
    <location>
        <begin position="170"/>
        <end position="190"/>
    </location>
</feature>
<feature type="transmembrane region" description="Helical" evidence="8">
    <location>
        <begin position="231"/>
        <end position="255"/>
    </location>
</feature>
<evidence type="ECO:0000256" key="4">
    <source>
        <dbReference type="ARBA" id="ARBA00022475"/>
    </source>
</evidence>
<organism evidence="9 10">
    <name type="scientific">Sorangium cellulosum</name>
    <name type="common">Polyangium cellulosum</name>
    <dbReference type="NCBI Taxonomy" id="56"/>
    <lineage>
        <taxon>Bacteria</taxon>
        <taxon>Pseudomonadati</taxon>
        <taxon>Myxococcota</taxon>
        <taxon>Polyangia</taxon>
        <taxon>Polyangiales</taxon>
        <taxon>Polyangiaceae</taxon>
        <taxon>Sorangium</taxon>
    </lineage>
</organism>
<feature type="transmembrane region" description="Helical" evidence="8">
    <location>
        <begin position="37"/>
        <end position="55"/>
    </location>
</feature>
<keyword evidence="7 8" id="KW-0472">Membrane</keyword>
<dbReference type="PANTHER" id="PTHR36838">
    <property type="entry name" value="AUXIN EFFLUX CARRIER FAMILY PROTEIN"/>
    <property type="match status" value="1"/>
</dbReference>
<feature type="transmembrane region" description="Helical" evidence="8">
    <location>
        <begin position="97"/>
        <end position="119"/>
    </location>
</feature>
<dbReference type="Pfam" id="PF03547">
    <property type="entry name" value="Mem_trans"/>
    <property type="match status" value="1"/>
</dbReference>
<feature type="transmembrane region" description="Helical" evidence="8">
    <location>
        <begin position="202"/>
        <end position="219"/>
    </location>
</feature>
<evidence type="ECO:0000313" key="9">
    <source>
        <dbReference type="EMBL" id="KYF72409.1"/>
    </source>
</evidence>
<comment type="caution">
    <text evidence="9">The sequence shown here is derived from an EMBL/GenBank/DDBJ whole genome shotgun (WGS) entry which is preliminary data.</text>
</comment>
<dbReference type="Proteomes" id="UP000075260">
    <property type="component" value="Unassembled WGS sequence"/>
</dbReference>
<evidence type="ECO:0000256" key="3">
    <source>
        <dbReference type="ARBA" id="ARBA00022448"/>
    </source>
</evidence>
<sequence length="316" mass="31547">MPSGDLISQLLALFAVLGVGVLLRALGRGGQADAAALNRLVIDVTTPALIVSVLRRSGIGHGAWGAVAASTLALFTCALAGIAVARALGLPRAAQGAAGLVGSFSNTGFLGVPVVLALYGPAGGAAGTAILVDSIVTTLMLWTFGVALAARMGADGDARGDAGARGLLRVLLHPNVLSIAAGLALHALPIPLPTWVERAIDALGSATPTLVFLALGLSLDLRSLRGRVRPLAAVASVKLLLAPAVALVAGVALGLERPVSEVAVLQSAMPTSMVSVIVAARYGCDGQFAAATAVVTTLGALATLPMVVEVLRRIVP</sequence>
<dbReference type="AlphaFoldDB" id="A0A150QWK0"/>
<protein>
    <recommendedName>
        <fullName evidence="11">Transporter</fullName>
    </recommendedName>
</protein>
<keyword evidence="4" id="KW-1003">Cell membrane</keyword>
<feature type="transmembrane region" description="Helical" evidence="8">
    <location>
        <begin position="288"/>
        <end position="311"/>
    </location>
</feature>
<evidence type="ECO:0000256" key="5">
    <source>
        <dbReference type="ARBA" id="ARBA00022692"/>
    </source>
</evidence>
<name>A0A150QWK0_SORCE</name>
<evidence type="ECO:0000256" key="6">
    <source>
        <dbReference type="ARBA" id="ARBA00022989"/>
    </source>
</evidence>
<dbReference type="InterPro" id="IPR038770">
    <property type="entry name" value="Na+/solute_symporter_sf"/>
</dbReference>
<gene>
    <name evidence="9" type="ORF">BE15_47950</name>
</gene>
<comment type="similarity">
    <text evidence="2">Belongs to the auxin efflux carrier (TC 2.A.69) family.</text>
</comment>
<dbReference type="GO" id="GO:0055085">
    <property type="term" value="P:transmembrane transport"/>
    <property type="evidence" value="ECO:0007669"/>
    <property type="project" value="InterPro"/>
</dbReference>
<feature type="transmembrane region" description="Helical" evidence="8">
    <location>
        <begin position="125"/>
        <end position="149"/>
    </location>
</feature>
<keyword evidence="6 8" id="KW-1133">Transmembrane helix</keyword>
<dbReference type="OrthoDB" id="5511593at2"/>
<feature type="transmembrane region" description="Helical" evidence="8">
    <location>
        <begin position="6"/>
        <end position="25"/>
    </location>
</feature>
<accession>A0A150QWK0</accession>
<evidence type="ECO:0000256" key="2">
    <source>
        <dbReference type="ARBA" id="ARBA00010145"/>
    </source>
</evidence>
<dbReference type="RefSeq" id="WP_061606340.1">
    <property type="nucleotide sequence ID" value="NZ_JEMA01000264.1"/>
</dbReference>
<evidence type="ECO:0000313" key="10">
    <source>
        <dbReference type="Proteomes" id="UP000075260"/>
    </source>
</evidence>
<evidence type="ECO:0008006" key="11">
    <source>
        <dbReference type="Google" id="ProtNLM"/>
    </source>
</evidence>